<dbReference type="InterPro" id="IPR052574">
    <property type="entry name" value="CDIRP"/>
</dbReference>
<keyword evidence="5" id="KW-1185">Reference proteome</keyword>
<evidence type="ECO:0000313" key="5">
    <source>
        <dbReference type="Proteomes" id="UP001201163"/>
    </source>
</evidence>
<feature type="region of interest" description="Disordered" evidence="3">
    <location>
        <begin position="1"/>
        <end position="25"/>
    </location>
</feature>
<dbReference type="GO" id="GO:0061499">
    <property type="term" value="C:outer plaque of mitotic spindle pole body"/>
    <property type="evidence" value="ECO:0007669"/>
    <property type="project" value="TreeGrafter"/>
</dbReference>
<feature type="region of interest" description="Disordered" evidence="3">
    <location>
        <begin position="1307"/>
        <end position="1358"/>
    </location>
</feature>
<feature type="region of interest" description="Disordered" evidence="3">
    <location>
        <begin position="831"/>
        <end position="853"/>
    </location>
</feature>
<feature type="region of interest" description="Disordered" evidence="3">
    <location>
        <begin position="655"/>
        <end position="686"/>
    </location>
</feature>
<evidence type="ECO:0000256" key="2">
    <source>
        <dbReference type="ARBA" id="ARBA00022737"/>
    </source>
</evidence>
<dbReference type="GO" id="GO:0031028">
    <property type="term" value="P:septation initiation signaling"/>
    <property type="evidence" value="ECO:0007669"/>
    <property type="project" value="TreeGrafter"/>
</dbReference>
<feature type="compositionally biased region" description="Basic and acidic residues" evidence="3">
    <location>
        <begin position="1312"/>
        <end position="1324"/>
    </location>
</feature>
<dbReference type="InterPro" id="IPR003591">
    <property type="entry name" value="Leu-rich_rpt_typical-subtyp"/>
</dbReference>
<feature type="compositionally biased region" description="Polar residues" evidence="3">
    <location>
        <begin position="795"/>
        <end position="804"/>
    </location>
</feature>
<dbReference type="InterPro" id="IPR032675">
    <property type="entry name" value="LRR_dom_sf"/>
</dbReference>
<dbReference type="EMBL" id="JAKELL010000005">
    <property type="protein sequence ID" value="KAH8998718.1"/>
    <property type="molecule type" value="Genomic_DNA"/>
</dbReference>
<dbReference type="PROSITE" id="PS51450">
    <property type="entry name" value="LRR"/>
    <property type="match status" value="5"/>
</dbReference>
<protein>
    <recommendedName>
        <fullName evidence="6">Septation initiation network scaffold protein cdc11</fullName>
    </recommendedName>
</protein>
<feature type="region of interest" description="Disordered" evidence="3">
    <location>
        <begin position="90"/>
        <end position="114"/>
    </location>
</feature>
<feature type="compositionally biased region" description="Low complexity" evidence="3">
    <location>
        <begin position="531"/>
        <end position="544"/>
    </location>
</feature>
<dbReference type="Pfam" id="PF13855">
    <property type="entry name" value="LRR_8"/>
    <property type="match status" value="2"/>
</dbReference>
<gene>
    <name evidence="4" type="ORF">EDB92DRAFT_1836769</name>
</gene>
<feature type="compositionally biased region" description="Basic and acidic residues" evidence="3">
    <location>
        <begin position="612"/>
        <end position="624"/>
    </location>
</feature>
<evidence type="ECO:0000256" key="1">
    <source>
        <dbReference type="ARBA" id="ARBA00022614"/>
    </source>
</evidence>
<name>A0AAD4QH25_9AGAM</name>
<feature type="compositionally biased region" description="Pro residues" evidence="3">
    <location>
        <begin position="464"/>
        <end position="484"/>
    </location>
</feature>
<feature type="compositionally biased region" description="Gly residues" evidence="3">
    <location>
        <begin position="1345"/>
        <end position="1355"/>
    </location>
</feature>
<feature type="compositionally biased region" description="Basic and acidic residues" evidence="3">
    <location>
        <begin position="16"/>
        <end position="25"/>
    </location>
</feature>
<keyword evidence="2" id="KW-0677">Repeat</keyword>
<dbReference type="SUPFAM" id="SSF52075">
    <property type="entry name" value="Outer arm dynein light chain 1"/>
    <property type="match status" value="1"/>
</dbReference>
<dbReference type="PANTHER" id="PTHR47566">
    <property type="match status" value="1"/>
</dbReference>
<feature type="region of interest" description="Disordered" evidence="3">
    <location>
        <begin position="464"/>
        <end position="486"/>
    </location>
</feature>
<sequence>MQPAWQTDELQDEWPEESHSGDDCHTRSISLTVPVGSQALPVGDVDVDVPGGTFLIRQDVPSALPQKTPGRGKSLIKDFFSPIPLERMFDPPTPGRDSSHTVLNPPTHGRLPHRVPPSIVPAASSRIISQSGLVNSNPSEAATFDSWRPNMHCPFTFTVPDSAPSPRVTSPGFTRIKSTPGTATSVVPLVDPPLRLFQFQYDTFTRDHLSAMVDSIAVNSPSGSNAANHAANTSSPFGLPTVSETSGPFNSIELRSAKRVKLSPVSDFDDPEDGSDCGTRGLVCRKDYVGESRSLMARIKSARDISILSTPISITSAAHSDAKHDSSGKMGVQGEFIPFSDDIHSSGANENSVAITYKRKAHSSLGYRQQAESLMAQLKQDMKGSKRIFSTDATDLPPTQIPGVSNVSQAISLVPGILSLPSPSRIQLGPRSPVQESYSPKTSFLDNSSTSLNTSRIYARFPAPPILVAPPPSPPPGPPDPTPRPSTVALQVSTQTNATFLAPAARTAPPATSSILGRQTDDLNRFVSSSTVSGTTLTTGSSGSFVKHPGPAHITRIAPEDIPSLPERVGKMVFDKVKMRWVKATVPPAPKASESSSAGHAAGSEIDADSEDPFHDIESLRDDSLLGDGAGEPALASTDNSYIDEVGDDEEMELTSFSFDGPSHSHMRAPGIVGEDDTTDSDDDDDEVTEISALSASLSLAGPPEIVFDPNSSKDEPHHGHPPIAVVGTPGPSRAMLMPTPIRSALKSAVASPAVSLVDPLASNYRTPASKSGHRRSVSFSDGKREGPIRGLGRGTNQDNSSDIDWTKAPGGEPSFVPSVRSKRIGEMLDGLQNTGTSVDDNSDNNSPSRPIDFVHVPTGSSFLGSDHDLSVDDASDTEIPASDLARCAAVGSQYPISSNVATTGAGKMANATFLTEASFGIAHDMLVQVITDMQPFEPYWEELSSIDLSNKNIESVARLNEFLPQLRTLIIDSNQLAWLSGVPGTVRSLAVSRNSLTSATSFRHLLGLENLDISYNNIESLSQLECLRHLRELRADGNHIKSLDGLQHMDCLVKLSLQRNHIANIDFTQCSWPRLEALNVSQNRIQRVAGLHLLPSLVVLNLDNNSLDEPELHGILPRLRILRLSANRLKRLDSSHFPSLRVLYIDNNLLTEITKADRLVRLESLSLRNQGGNSLSLSIRDVRDAKRLYLSGNALPAHFLSEPCYNLIYLEIAACRLSKLPANFSTLVPNLRVLNLNYNFLEDVKPLEGLHRLNKLTIIGSRLKGTKGIIKVLRGCPDVEMVDFRMNPCTLGWYLPLLVKDVPGALQPSEPSHRASGEHHSESASKPSGPELGQKGAGTSIRGGNRGNPRGGTTGVAPTLAWHELDAKFRRDLPDEAYIGRLTYRGLVMRACSKVRMLDGVAVSRKEREKAEKLLEGVARAKG</sequence>
<evidence type="ECO:0000256" key="3">
    <source>
        <dbReference type="SAM" id="MobiDB-lite"/>
    </source>
</evidence>
<feature type="region of interest" description="Disordered" evidence="3">
    <location>
        <begin position="766"/>
        <end position="819"/>
    </location>
</feature>
<dbReference type="Proteomes" id="UP001201163">
    <property type="component" value="Unassembled WGS sequence"/>
</dbReference>
<dbReference type="SMART" id="SM00364">
    <property type="entry name" value="LRR_BAC"/>
    <property type="match status" value="9"/>
</dbReference>
<keyword evidence="1" id="KW-0433">Leucine-rich repeat</keyword>
<comment type="caution">
    <text evidence="4">The sequence shown here is derived from an EMBL/GenBank/DDBJ whole genome shotgun (WGS) entry which is preliminary data.</text>
</comment>
<dbReference type="GO" id="GO:1902412">
    <property type="term" value="P:regulation of mitotic cytokinesis"/>
    <property type="evidence" value="ECO:0007669"/>
    <property type="project" value="TreeGrafter"/>
</dbReference>
<feature type="region of interest" description="Disordered" evidence="3">
    <location>
        <begin position="586"/>
        <end position="641"/>
    </location>
</feature>
<dbReference type="SUPFAM" id="SSF52058">
    <property type="entry name" value="L domain-like"/>
    <property type="match status" value="1"/>
</dbReference>
<reference evidence="4" key="1">
    <citation type="submission" date="2022-01" db="EMBL/GenBank/DDBJ databases">
        <title>Comparative genomics reveals a dynamic genome evolution in the ectomycorrhizal milk-cap (Lactarius) mushrooms.</title>
        <authorList>
            <consortium name="DOE Joint Genome Institute"/>
            <person name="Lebreton A."/>
            <person name="Tang N."/>
            <person name="Kuo A."/>
            <person name="LaButti K."/>
            <person name="Drula E."/>
            <person name="Barry K."/>
            <person name="Clum A."/>
            <person name="Lipzen A."/>
            <person name="Mousain D."/>
            <person name="Ng V."/>
            <person name="Wang R."/>
            <person name="Wang X."/>
            <person name="Dai Y."/>
            <person name="Henrissat B."/>
            <person name="Grigoriev I.V."/>
            <person name="Guerin-Laguette A."/>
            <person name="Yu F."/>
            <person name="Martin F.M."/>
        </authorList>
    </citation>
    <scope>NUCLEOTIDE SEQUENCE</scope>
    <source>
        <strain evidence="4">QP</strain>
    </source>
</reference>
<feature type="region of interest" description="Disordered" evidence="3">
    <location>
        <begin position="709"/>
        <end position="731"/>
    </location>
</feature>
<dbReference type="PANTHER" id="PTHR47566:SF1">
    <property type="entry name" value="PROTEIN NUD1"/>
    <property type="match status" value="1"/>
</dbReference>
<dbReference type="InterPro" id="IPR001611">
    <property type="entry name" value="Leu-rich_rpt"/>
</dbReference>
<feature type="compositionally biased region" description="Low complexity" evidence="3">
    <location>
        <begin position="591"/>
        <end position="605"/>
    </location>
</feature>
<dbReference type="SMART" id="SM00369">
    <property type="entry name" value="LRR_TYP"/>
    <property type="match status" value="8"/>
</dbReference>
<feature type="region of interest" description="Disordered" evidence="3">
    <location>
        <begin position="424"/>
        <end position="449"/>
    </location>
</feature>
<accession>A0AAD4QH25</accession>
<evidence type="ECO:0000313" key="4">
    <source>
        <dbReference type="EMBL" id="KAH8998718.1"/>
    </source>
</evidence>
<feature type="compositionally biased region" description="Low complexity" evidence="3">
    <location>
        <begin position="838"/>
        <end position="847"/>
    </location>
</feature>
<feature type="region of interest" description="Disordered" evidence="3">
    <location>
        <begin position="531"/>
        <end position="550"/>
    </location>
</feature>
<dbReference type="GO" id="GO:0035591">
    <property type="term" value="F:signaling adaptor activity"/>
    <property type="evidence" value="ECO:0007669"/>
    <property type="project" value="TreeGrafter"/>
</dbReference>
<feature type="compositionally biased region" description="Polar residues" evidence="3">
    <location>
        <begin position="434"/>
        <end position="449"/>
    </location>
</feature>
<dbReference type="Gene3D" id="3.80.10.10">
    <property type="entry name" value="Ribonuclease Inhibitor"/>
    <property type="match status" value="3"/>
</dbReference>
<proteinExistence type="predicted"/>
<organism evidence="4 5">
    <name type="scientific">Lactarius akahatsu</name>
    <dbReference type="NCBI Taxonomy" id="416441"/>
    <lineage>
        <taxon>Eukaryota</taxon>
        <taxon>Fungi</taxon>
        <taxon>Dikarya</taxon>
        <taxon>Basidiomycota</taxon>
        <taxon>Agaricomycotina</taxon>
        <taxon>Agaricomycetes</taxon>
        <taxon>Russulales</taxon>
        <taxon>Russulaceae</taxon>
        <taxon>Lactarius</taxon>
    </lineage>
</organism>
<evidence type="ECO:0008006" key="6">
    <source>
        <dbReference type="Google" id="ProtNLM"/>
    </source>
</evidence>
<feature type="compositionally biased region" description="Acidic residues" evidence="3">
    <location>
        <begin position="674"/>
        <end position="686"/>
    </location>
</feature>